<keyword evidence="2" id="KW-1185">Reference proteome</keyword>
<sequence length="214" mass="25113">MSLLNGSCSFSSQTIFRVKGSARAQGEAHSIPQTIKGKSRLPLLNWGCGGMRVVDLTFLHRYFYKVRSRRISSCILPWWFLQKYGPFFCMFFQEKDVIEILNLDVREEELSWAGNEPIALINDYRFALSYFHWRDQLTNTPEPFPPTLQDPFSVFRSLLDPAPQRRKRYDFVMKLDEEFGIQNKEKWFETGQRKVAGVLPGMKMLNQLARTYLH</sequence>
<organism evidence="1 2">
    <name type="scientific">Caerostris extrusa</name>
    <name type="common">Bark spider</name>
    <name type="synonym">Caerostris bankana</name>
    <dbReference type="NCBI Taxonomy" id="172846"/>
    <lineage>
        <taxon>Eukaryota</taxon>
        <taxon>Metazoa</taxon>
        <taxon>Ecdysozoa</taxon>
        <taxon>Arthropoda</taxon>
        <taxon>Chelicerata</taxon>
        <taxon>Arachnida</taxon>
        <taxon>Araneae</taxon>
        <taxon>Araneomorphae</taxon>
        <taxon>Entelegynae</taxon>
        <taxon>Araneoidea</taxon>
        <taxon>Araneidae</taxon>
        <taxon>Caerostris</taxon>
    </lineage>
</organism>
<dbReference type="Proteomes" id="UP001054945">
    <property type="component" value="Unassembled WGS sequence"/>
</dbReference>
<dbReference type="EMBL" id="BPLR01001546">
    <property type="protein sequence ID" value="GIZ03063.1"/>
    <property type="molecule type" value="Genomic_DNA"/>
</dbReference>
<reference evidence="1 2" key="1">
    <citation type="submission" date="2021-06" db="EMBL/GenBank/DDBJ databases">
        <title>Caerostris extrusa draft genome.</title>
        <authorList>
            <person name="Kono N."/>
            <person name="Arakawa K."/>
        </authorList>
    </citation>
    <scope>NUCLEOTIDE SEQUENCE [LARGE SCALE GENOMIC DNA]</scope>
</reference>
<protein>
    <submittedName>
        <fullName evidence="1">Uncharacterized protein</fullName>
    </submittedName>
</protein>
<proteinExistence type="predicted"/>
<evidence type="ECO:0000313" key="2">
    <source>
        <dbReference type="Proteomes" id="UP001054945"/>
    </source>
</evidence>
<comment type="caution">
    <text evidence="1">The sequence shown here is derived from an EMBL/GenBank/DDBJ whole genome shotgun (WGS) entry which is preliminary data.</text>
</comment>
<dbReference type="AlphaFoldDB" id="A0AAV4Y7I1"/>
<name>A0AAV4Y7I1_CAEEX</name>
<accession>A0AAV4Y7I1</accession>
<gene>
    <name evidence="1" type="ORF">CEXT_637271</name>
</gene>
<evidence type="ECO:0000313" key="1">
    <source>
        <dbReference type="EMBL" id="GIZ03063.1"/>
    </source>
</evidence>